<proteinExistence type="predicted"/>
<sequence length="113" mass="12727">MKLIGSLAEQSCREELSKSWGGLRKSGNQLFSILADRLGLIGSAFVLSWTPEQAEDLYTILVNESEVVWLEVSRSNGEVVDFQTTSVKEYERSLRSRQSRIKLAVALDLARQH</sequence>
<dbReference type="EMBL" id="MK509195">
    <property type="protein sequence ID" value="QCO92215.1"/>
    <property type="molecule type" value="Genomic_DNA"/>
</dbReference>
<gene>
    <name evidence="1" type="primary">cdiIo3</name>
</gene>
<dbReference type="AlphaFoldDB" id="A0A4P8GCE9"/>
<name>A0A4P8GCE9_PSEAI</name>
<organism evidence="1">
    <name type="scientific">Pseudomonas aeruginosa</name>
    <dbReference type="NCBI Taxonomy" id="287"/>
    <lineage>
        <taxon>Bacteria</taxon>
        <taxon>Pseudomonadati</taxon>
        <taxon>Pseudomonadota</taxon>
        <taxon>Gammaproteobacteria</taxon>
        <taxon>Pseudomonadales</taxon>
        <taxon>Pseudomonadaceae</taxon>
        <taxon>Pseudomonas</taxon>
    </lineage>
</organism>
<evidence type="ECO:0000313" key="1">
    <source>
        <dbReference type="EMBL" id="QCO92215.1"/>
    </source>
</evidence>
<protein>
    <submittedName>
        <fullName evidence="1">CdiIo3</fullName>
    </submittedName>
</protein>
<reference evidence="1" key="1">
    <citation type="journal article" date="2019" name="J. Bacteriol.">
        <title>Diversity of Pseudomonas aeruginosa contact-dependent growth inhibition systems.</title>
        <authorList>
            <person name="Allen J.P."/>
            <person name="Hauser A.R."/>
        </authorList>
    </citation>
    <scope>NUCLEOTIDE SEQUENCE</scope>
    <source>
        <strain evidence="1">PABL012</strain>
    </source>
</reference>
<accession>A0A4P8GCE9</accession>